<keyword evidence="3 7" id="KW-0479">Metal-binding</keyword>
<comment type="cofactor">
    <cofactor evidence="7">
        <name>Zn(2+)</name>
        <dbReference type="ChEBI" id="CHEBI:29105"/>
    </cofactor>
</comment>
<keyword evidence="5" id="KW-0325">Glycoprotein</keyword>
<keyword evidence="8" id="KW-0812">Transmembrane</keyword>
<dbReference type="InterPro" id="IPR036398">
    <property type="entry name" value="CA_dom_sf"/>
</dbReference>
<evidence type="ECO:0000256" key="8">
    <source>
        <dbReference type="SAM" id="Phobius"/>
    </source>
</evidence>
<dbReference type="Proteomes" id="UP000504612">
    <property type="component" value="Unplaced"/>
</dbReference>
<accession>A0A6J1VH59</accession>
<dbReference type="GO" id="GO:0005886">
    <property type="term" value="C:plasma membrane"/>
    <property type="evidence" value="ECO:0007669"/>
    <property type="project" value="TreeGrafter"/>
</dbReference>
<keyword evidence="8" id="KW-0472">Membrane</keyword>
<dbReference type="GeneID" id="113422481"/>
<dbReference type="GO" id="GO:0004089">
    <property type="term" value="F:carbonate dehydratase activity"/>
    <property type="evidence" value="ECO:0007669"/>
    <property type="project" value="UniProtKB-UniRule"/>
</dbReference>
<feature type="transmembrane region" description="Helical" evidence="8">
    <location>
        <begin position="294"/>
        <end position="319"/>
    </location>
</feature>
<dbReference type="PROSITE" id="PS00162">
    <property type="entry name" value="ALPHA_CA_1"/>
    <property type="match status" value="1"/>
</dbReference>
<evidence type="ECO:0000256" key="5">
    <source>
        <dbReference type="ARBA" id="ARBA00023180"/>
    </source>
</evidence>
<evidence type="ECO:0000256" key="6">
    <source>
        <dbReference type="ARBA" id="ARBA00023239"/>
    </source>
</evidence>
<evidence type="ECO:0000256" key="1">
    <source>
        <dbReference type="ARBA" id="ARBA00010718"/>
    </source>
</evidence>
<reference evidence="11" key="1">
    <citation type="submission" date="2025-08" db="UniProtKB">
        <authorList>
            <consortium name="RefSeq"/>
        </authorList>
    </citation>
    <scope>IDENTIFICATION</scope>
</reference>
<evidence type="ECO:0000313" key="10">
    <source>
        <dbReference type="Proteomes" id="UP000504612"/>
    </source>
</evidence>
<feature type="domain" description="Alpha-carbonic anhydrase" evidence="9">
    <location>
        <begin position="26"/>
        <end position="289"/>
    </location>
</feature>
<dbReference type="InterPro" id="IPR023561">
    <property type="entry name" value="Carbonic_anhydrase_a-class"/>
</dbReference>
<keyword evidence="4 7" id="KW-0862">Zinc</keyword>
<evidence type="ECO:0000256" key="4">
    <source>
        <dbReference type="ARBA" id="ARBA00022833"/>
    </source>
</evidence>
<name>A0A6J1VH59_9SAUR</name>
<evidence type="ECO:0000256" key="2">
    <source>
        <dbReference type="ARBA" id="ARBA00012925"/>
    </source>
</evidence>
<protein>
    <recommendedName>
        <fullName evidence="2 7">Carbonic anhydrase</fullName>
        <ecNumber evidence="2 7">4.2.1.1</ecNumber>
    </recommendedName>
</protein>
<evidence type="ECO:0000313" key="11">
    <source>
        <dbReference type="RefSeq" id="XP_026539249.1"/>
    </source>
</evidence>
<feature type="signal peptide" evidence="7">
    <location>
        <begin position="1"/>
        <end position="22"/>
    </location>
</feature>
<keyword evidence="8" id="KW-1133">Transmembrane helix</keyword>
<dbReference type="SUPFAM" id="SSF51069">
    <property type="entry name" value="Carbonic anhydrase"/>
    <property type="match status" value="1"/>
</dbReference>
<keyword evidence="10" id="KW-1185">Reference proteome</keyword>
<dbReference type="KEGG" id="nss:113422481"/>
<gene>
    <name evidence="11" type="primary">LOC113422481</name>
</gene>
<dbReference type="FunFam" id="3.10.200.10:FF:000003">
    <property type="entry name" value="Carbonic anhydrase 12"/>
    <property type="match status" value="1"/>
</dbReference>
<evidence type="ECO:0000259" key="9">
    <source>
        <dbReference type="PROSITE" id="PS51144"/>
    </source>
</evidence>
<dbReference type="SMART" id="SM01057">
    <property type="entry name" value="Carb_anhydrase"/>
    <property type="match status" value="1"/>
</dbReference>
<comment type="function">
    <text evidence="7">Reversible hydration of carbon dioxide.</text>
</comment>
<dbReference type="AlphaFoldDB" id="A0A6J1VH59"/>
<dbReference type="InterPro" id="IPR018338">
    <property type="entry name" value="Carbonic_anhydrase_a-class_CS"/>
</dbReference>
<comment type="catalytic activity">
    <reaction evidence="7">
        <text>hydrogencarbonate + H(+) = CO2 + H2O</text>
        <dbReference type="Rhea" id="RHEA:10748"/>
        <dbReference type="ChEBI" id="CHEBI:15377"/>
        <dbReference type="ChEBI" id="CHEBI:15378"/>
        <dbReference type="ChEBI" id="CHEBI:16526"/>
        <dbReference type="ChEBI" id="CHEBI:17544"/>
        <dbReference type="EC" id="4.2.1.1"/>
    </reaction>
</comment>
<dbReference type="InterPro" id="IPR001148">
    <property type="entry name" value="CA_dom"/>
</dbReference>
<dbReference type="RefSeq" id="XP_026539249.1">
    <property type="nucleotide sequence ID" value="XM_026683464.1"/>
</dbReference>
<keyword evidence="7" id="KW-0732">Signal</keyword>
<dbReference type="GO" id="GO:0008270">
    <property type="term" value="F:zinc ion binding"/>
    <property type="evidence" value="ECO:0007669"/>
    <property type="project" value="UniProtKB-UniRule"/>
</dbReference>
<comment type="similarity">
    <text evidence="1 7">Belongs to the alpha-carbonic anhydrase family.</text>
</comment>
<dbReference type="PROSITE" id="PS51144">
    <property type="entry name" value="ALPHA_CA_2"/>
    <property type="match status" value="1"/>
</dbReference>
<dbReference type="Gene3D" id="3.10.200.10">
    <property type="entry name" value="Alpha carbonic anhydrase"/>
    <property type="match status" value="1"/>
</dbReference>
<organism evidence="10 11">
    <name type="scientific">Notechis scutatus</name>
    <name type="common">mainland tiger snake</name>
    <dbReference type="NCBI Taxonomy" id="8663"/>
    <lineage>
        <taxon>Eukaryota</taxon>
        <taxon>Metazoa</taxon>
        <taxon>Chordata</taxon>
        <taxon>Craniata</taxon>
        <taxon>Vertebrata</taxon>
        <taxon>Euteleostomi</taxon>
        <taxon>Lepidosauria</taxon>
        <taxon>Squamata</taxon>
        <taxon>Bifurcata</taxon>
        <taxon>Unidentata</taxon>
        <taxon>Episquamata</taxon>
        <taxon>Toxicofera</taxon>
        <taxon>Serpentes</taxon>
        <taxon>Colubroidea</taxon>
        <taxon>Elapidae</taxon>
        <taxon>Hydrophiinae</taxon>
        <taxon>Notechis</taxon>
    </lineage>
</organism>
<dbReference type="EC" id="4.2.1.1" evidence="2 7"/>
<evidence type="ECO:0000256" key="3">
    <source>
        <dbReference type="ARBA" id="ARBA00022723"/>
    </source>
</evidence>
<evidence type="ECO:0000256" key="7">
    <source>
        <dbReference type="RuleBase" id="RU367011"/>
    </source>
</evidence>
<dbReference type="PANTHER" id="PTHR18952:SF200">
    <property type="entry name" value="CARBONIC ANHYDRASE"/>
    <property type="match status" value="1"/>
</dbReference>
<dbReference type="Pfam" id="PF00194">
    <property type="entry name" value="Carb_anhydrase"/>
    <property type="match status" value="1"/>
</dbReference>
<dbReference type="PANTHER" id="PTHR18952">
    <property type="entry name" value="CARBONIC ANHYDRASE"/>
    <property type="match status" value="1"/>
</dbReference>
<sequence length="320" mass="35336">MDSLKILTTLTVVFWLPSGCYASSEGSWCYMEPHCGPKSWISLGHCNGKRQSPINIIHRDASHNPSLGPVHLVGYDSSKKLLEIRNTGKTVDVSLGDGLHLAGFGLPARYTAKSFHLHWGAGASRPGSEHQIDGKQYSMELHIVHTRNNMDMSNAVKDPKGIAVLAFFIEESEKAKDKTAEAWELFAKNLKKVSEKGEDVHLDGSFSLLDLMDSTSLDRYYRYPGSLTTPGCDEAVIWTVFADPILVPPKVVKKFASELSSTESSKGPQLINNFRPIQKIGDRKVEASDALKSAAAIFVSPPTVFILFLSITTFLQFFYL</sequence>
<feature type="chain" id="PRO_5027138903" description="Carbonic anhydrase" evidence="7">
    <location>
        <begin position="23"/>
        <end position="320"/>
    </location>
</feature>
<keyword evidence="6 7" id="KW-0456">Lyase</keyword>
<proteinExistence type="inferred from homology"/>